<evidence type="ECO:0000313" key="12">
    <source>
        <dbReference type="EMBL" id="TRA85483.1"/>
    </source>
</evidence>
<reference evidence="12 13" key="1">
    <citation type="journal article" date="2019" name="Appl. Microbiol. Biotechnol.">
        <title>Differential efficiency of wild type rhizogenic strains for rol gene transformation of plants.</title>
        <authorList>
            <person name="Desmet S."/>
            <person name="De Keyser E."/>
            <person name="Van Vaerenbergh J."/>
            <person name="Baeyen S."/>
            <person name="Van Huylenbroeck J."/>
            <person name="Geelen D."/>
            <person name="Dhooghe E."/>
        </authorList>
    </citation>
    <scope>NUCLEOTIDE SEQUENCE [LARGE SCALE GENOMIC DNA]</scope>
    <source>
        <strain evidence="12 13">B 4.1</strain>
    </source>
</reference>
<evidence type="ECO:0000259" key="11">
    <source>
        <dbReference type="PROSITE" id="PS50879"/>
    </source>
</evidence>
<comment type="cofactor">
    <cofactor evidence="2">
        <name>Mg(2+)</name>
        <dbReference type="ChEBI" id="CHEBI:18420"/>
    </cofactor>
</comment>
<evidence type="ECO:0000256" key="9">
    <source>
        <dbReference type="ARBA" id="ARBA00022801"/>
    </source>
</evidence>
<dbReference type="GO" id="GO:0004523">
    <property type="term" value="F:RNA-DNA hybrid ribonuclease activity"/>
    <property type="evidence" value="ECO:0007669"/>
    <property type="project" value="UniProtKB-EC"/>
</dbReference>
<comment type="subunit">
    <text evidence="4">Monomer.</text>
</comment>
<proteinExistence type="inferred from homology"/>
<dbReference type="EMBL" id="SGOB01000007">
    <property type="protein sequence ID" value="TRA85483.1"/>
    <property type="molecule type" value="Genomic_DNA"/>
</dbReference>
<feature type="domain" description="RNase H type-1" evidence="11">
    <location>
        <begin position="14"/>
        <end position="162"/>
    </location>
</feature>
<evidence type="ECO:0000256" key="1">
    <source>
        <dbReference type="ARBA" id="ARBA00000077"/>
    </source>
</evidence>
<dbReference type="GO" id="GO:0003676">
    <property type="term" value="F:nucleic acid binding"/>
    <property type="evidence" value="ECO:0007669"/>
    <property type="project" value="InterPro"/>
</dbReference>
<keyword evidence="8" id="KW-0255">Endonuclease</keyword>
<keyword evidence="7" id="KW-0479">Metal-binding</keyword>
<dbReference type="PANTHER" id="PTHR10642:SF26">
    <property type="entry name" value="RIBONUCLEASE H1"/>
    <property type="match status" value="1"/>
</dbReference>
<evidence type="ECO:0000256" key="8">
    <source>
        <dbReference type="ARBA" id="ARBA00022759"/>
    </source>
</evidence>
<organism evidence="12 13">
    <name type="scientific">Rhizobium rhizogenes</name>
    <name type="common">Agrobacterium rhizogenes</name>
    <dbReference type="NCBI Taxonomy" id="359"/>
    <lineage>
        <taxon>Bacteria</taxon>
        <taxon>Pseudomonadati</taxon>
        <taxon>Pseudomonadota</taxon>
        <taxon>Alphaproteobacteria</taxon>
        <taxon>Hyphomicrobiales</taxon>
        <taxon>Rhizobiaceae</taxon>
        <taxon>Rhizobium/Agrobacterium group</taxon>
        <taxon>Rhizobium</taxon>
    </lineage>
</organism>
<gene>
    <name evidence="12" type="ORF">EXN24_23660</name>
</gene>
<dbReference type="Proteomes" id="UP000320858">
    <property type="component" value="Unassembled WGS sequence"/>
</dbReference>
<evidence type="ECO:0000256" key="4">
    <source>
        <dbReference type="ARBA" id="ARBA00011245"/>
    </source>
</evidence>
<dbReference type="Gene3D" id="3.30.420.10">
    <property type="entry name" value="Ribonuclease H-like superfamily/Ribonuclease H"/>
    <property type="match status" value="1"/>
</dbReference>
<dbReference type="InterPro" id="IPR012337">
    <property type="entry name" value="RNaseH-like_sf"/>
</dbReference>
<dbReference type="SUPFAM" id="SSF53098">
    <property type="entry name" value="Ribonuclease H-like"/>
    <property type="match status" value="1"/>
</dbReference>
<dbReference type="PANTHER" id="PTHR10642">
    <property type="entry name" value="RIBONUCLEASE H1"/>
    <property type="match status" value="1"/>
</dbReference>
<evidence type="ECO:0000256" key="5">
    <source>
        <dbReference type="ARBA" id="ARBA00012180"/>
    </source>
</evidence>
<dbReference type="InterPro" id="IPR022892">
    <property type="entry name" value="RNaseHI"/>
</dbReference>
<dbReference type="InterPro" id="IPR050092">
    <property type="entry name" value="RNase_H"/>
</dbReference>
<dbReference type="AlphaFoldDB" id="A0AA95AGI5"/>
<dbReference type="RefSeq" id="WP_142851587.1">
    <property type="nucleotide sequence ID" value="NZ_SGOB01000007.1"/>
</dbReference>
<dbReference type="PROSITE" id="PS50879">
    <property type="entry name" value="RNASE_H_1"/>
    <property type="match status" value="1"/>
</dbReference>
<evidence type="ECO:0000256" key="10">
    <source>
        <dbReference type="ARBA" id="ARBA00022842"/>
    </source>
</evidence>
<evidence type="ECO:0000256" key="2">
    <source>
        <dbReference type="ARBA" id="ARBA00001946"/>
    </source>
</evidence>
<dbReference type="GO" id="GO:0043137">
    <property type="term" value="P:DNA replication, removal of RNA primer"/>
    <property type="evidence" value="ECO:0007669"/>
    <property type="project" value="TreeGrafter"/>
</dbReference>
<dbReference type="EC" id="3.1.26.4" evidence="5"/>
<name>A0AA95AGI5_RHIRH</name>
<dbReference type="Pfam" id="PF00075">
    <property type="entry name" value="RNase_H"/>
    <property type="match status" value="1"/>
</dbReference>
<dbReference type="InterPro" id="IPR036397">
    <property type="entry name" value="RNaseH_sf"/>
</dbReference>
<dbReference type="CDD" id="cd09278">
    <property type="entry name" value="RNase_HI_prokaryote_like"/>
    <property type="match status" value="1"/>
</dbReference>
<sequence length="184" mass="20792">MTTNPNPDFATIKAGRHYIIATDGAAISNPGPGGWGYIKQLWDGEQLIQQAPNAARSEELESTNNRMEMTAVIMAIESIREAETPTIIQTDSEYVLKGFTLYLPQWKARGWRSSSGWVKNRELWERLDAACAGKTVHWEKVLAHSGHRSNEMADTLANRAAEGDFQKGRLSIRKKYPDWFFPRP</sequence>
<evidence type="ECO:0000256" key="6">
    <source>
        <dbReference type="ARBA" id="ARBA00022722"/>
    </source>
</evidence>
<accession>A0AA95AGI5</accession>
<comment type="similarity">
    <text evidence="3">Belongs to the RNase H family.</text>
</comment>
<comment type="catalytic activity">
    <reaction evidence="1">
        <text>Endonucleolytic cleavage to 5'-phosphomonoester.</text>
        <dbReference type="EC" id="3.1.26.4"/>
    </reaction>
</comment>
<evidence type="ECO:0000256" key="3">
    <source>
        <dbReference type="ARBA" id="ARBA00005300"/>
    </source>
</evidence>
<evidence type="ECO:0000313" key="13">
    <source>
        <dbReference type="Proteomes" id="UP000320858"/>
    </source>
</evidence>
<dbReference type="InterPro" id="IPR002156">
    <property type="entry name" value="RNaseH_domain"/>
</dbReference>
<dbReference type="GO" id="GO:0046872">
    <property type="term" value="F:metal ion binding"/>
    <property type="evidence" value="ECO:0007669"/>
    <property type="project" value="UniProtKB-KW"/>
</dbReference>
<evidence type="ECO:0000256" key="7">
    <source>
        <dbReference type="ARBA" id="ARBA00022723"/>
    </source>
</evidence>
<keyword evidence="10" id="KW-0460">Magnesium</keyword>
<protein>
    <recommendedName>
        <fullName evidence="5">ribonuclease H</fullName>
        <ecNumber evidence="5">3.1.26.4</ecNumber>
    </recommendedName>
</protein>
<keyword evidence="9" id="KW-0378">Hydrolase</keyword>
<keyword evidence="6" id="KW-0540">Nuclease</keyword>
<comment type="caution">
    <text evidence="12">The sequence shown here is derived from an EMBL/GenBank/DDBJ whole genome shotgun (WGS) entry which is preliminary data.</text>
</comment>